<name>A0AAP3E232_9EURY</name>
<organism evidence="2 5">
    <name type="scientific">Natronoglomus mannanivorans</name>
    <dbReference type="NCBI Taxonomy" id="2979990"/>
    <lineage>
        <taxon>Archaea</taxon>
        <taxon>Methanobacteriati</taxon>
        <taxon>Methanobacteriota</taxon>
        <taxon>Stenosarchaea group</taxon>
        <taxon>Halobacteria</taxon>
        <taxon>Halobacteriales</taxon>
        <taxon>Natrialbaceae</taxon>
        <taxon>Natronoglomus</taxon>
    </lineage>
</organism>
<gene>
    <name evidence="3" type="ORF">OB955_20700</name>
    <name evidence="2" type="ORF">OB960_11055</name>
</gene>
<keyword evidence="1" id="KW-1133">Transmembrane helix</keyword>
<evidence type="ECO:0000313" key="5">
    <source>
        <dbReference type="Proteomes" id="UP001321018"/>
    </source>
</evidence>
<keyword evidence="1" id="KW-0472">Membrane</keyword>
<dbReference type="AlphaFoldDB" id="A0AAP3E232"/>
<proteinExistence type="predicted"/>
<evidence type="ECO:0000313" key="2">
    <source>
        <dbReference type="EMBL" id="MCU4741935.1"/>
    </source>
</evidence>
<dbReference type="EMBL" id="JAOPKA010000005">
    <property type="protein sequence ID" value="MCU4741935.1"/>
    <property type="molecule type" value="Genomic_DNA"/>
</dbReference>
<evidence type="ECO:0000313" key="3">
    <source>
        <dbReference type="EMBL" id="MCU4975123.1"/>
    </source>
</evidence>
<evidence type="ECO:0000256" key="1">
    <source>
        <dbReference type="SAM" id="Phobius"/>
    </source>
</evidence>
<evidence type="ECO:0000313" key="4">
    <source>
        <dbReference type="Proteomes" id="UP001320972"/>
    </source>
</evidence>
<dbReference type="EMBL" id="JAOPKB010000016">
    <property type="protein sequence ID" value="MCU4975123.1"/>
    <property type="molecule type" value="Genomic_DNA"/>
</dbReference>
<sequence>MDDNLARCAVLTIVALLVMEWETILEPMGTAVIIGFALTLVWAGAEWFWYGYRSETEATA</sequence>
<dbReference type="RefSeq" id="WP_338003760.1">
    <property type="nucleotide sequence ID" value="NZ_JAOPKA010000005.1"/>
</dbReference>
<dbReference type="Proteomes" id="UP001321018">
    <property type="component" value="Unassembled WGS sequence"/>
</dbReference>
<accession>A0AAP3E232</accession>
<reference evidence="2 4" key="1">
    <citation type="submission" date="2022-09" db="EMBL/GenBank/DDBJ databases">
        <title>Enrichment on poylsaccharides allowed isolation of novel metabolic and taxonomic groups of Haloarchaea.</title>
        <authorList>
            <person name="Sorokin D.Y."/>
            <person name="Elcheninov A.G."/>
            <person name="Khizhniak T.V."/>
            <person name="Kolganova T.V."/>
            <person name="Kublanov I.V."/>
        </authorList>
    </citation>
    <scope>NUCLEOTIDE SEQUENCE</scope>
    <source>
        <strain evidence="3 4">AArc-m2/3/4</strain>
        <strain evidence="2">AArc-xg1-1</strain>
    </source>
</reference>
<comment type="caution">
    <text evidence="2">The sequence shown here is derived from an EMBL/GenBank/DDBJ whole genome shotgun (WGS) entry which is preliminary data.</text>
</comment>
<keyword evidence="4" id="KW-1185">Reference proteome</keyword>
<dbReference type="Proteomes" id="UP001320972">
    <property type="component" value="Unassembled WGS sequence"/>
</dbReference>
<protein>
    <submittedName>
        <fullName evidence="2">Uncharacterized protein</fullName>
    </submittedName>
</protein>
<feature type="transmembrane region" description="Helical" evidence="1">
    <location>
        <begin position="28"/>
        <end position="50"/>
    </location>
</feature>
<keyword evidence="1" id="KW-0812">Transmembrane</keyword>